<accession>A0ABP8WD74</accession>
<reference evidence="2" key="1">
    <citation type="journal article" date="2019" name="Int. J. Syst. Evol. Microbiol.">
        <title>The Global Catalogue of Microorganisms (GCM) 10K type strain sequencing project: providing services to taxonomists for standard genome sequencing and annotation.</title>
        <authorList>
            <consortium name="The Broad Institute Genomics Platform"/>
            <consortium name="The Broad Institute Genome Sequencing Center for Infectious Disease"/>
            <person name="Wu L."/>
            <person name="Ma J."/>
        </authorList>
    </citation>
    <scope>NUCLEOTIDE SEQUENCE [LARGE SCALE GENOMIC DNA]</scope>
    <source>
        <strain evidence="2">JCM 18956</strain>
    </source>
</reference>
<evidence type="ECO:0000313" key="2">
    <source>
        <dbReference type="Proteomes" id="UP001501295"/>
    </source>
</evidence>
<proteinExistence type="predicted"/>
<dbReference type="EMBL" id="BAABLM010000014">
    <property type="protein sequence ID" value="GAA4687225.1"/>
    <property type="molecule type" value="Genomic_DNA"/>
</dbReference>
<sequence length="54" mass="5633">MCRLAVAASAATKAMNVEALIEIRRLWASPAGVAKTAAVAATHARWDVGERTPA</sequence>
<organism evidence="1 2">
    <name type="scientific">Frondihabitans cladoniiphilus</name>
    <dbReference type="NCBI Taxonomy" id="715785"/>
    <lineage>
        <taxon>Bacteria</taxon>
        <taxon>Bacillati</taxon>
        <taxon>Actinomycetota</taxon>
        <taxon>Actinomycetes</taxon>
        <taxon>Micrococcales</taxon>
        <taxon>Microbacteriaceae</taxon>
        <taxon>Frondihabitans</taxon>
    </lineage>
</organism>
<protein>
    <submittedName>
        <fullName evidence="1">Uncharacterized protein</fullName>
    </submittedName>
</protein>
<keyword evidence="2" id="KW-1185">Reference proteome</keyword>
<evidence type="ECO:0000313" key="1">
    <source>
        <dbReference type="EMBL" id="GAA4687225.1"/>
    </source>
</evidence>
<name>A0ABP8WD74_9MICO</name>
<gene>
    <name evidence="1" type="ORF">GCM10025780_37630</name>
</gene>
<dbReference type="Proteomes" id="UP001501295">
    <property type="component" value="Unassembled WGS sequence"/>
</dbReference>
<comment type="caution">
    <text evidence="1">The sequence shown here is derived from an EMBL/GenBank/DDBJ whole genome shotgun (WGS) entry which is preliminary data.</text>
</comment>